<dbReference type="Pfam" id="PF03610">
    <property type="entry name" value="EIIA-man"/>
    <property type="match status" value="1"/>
</dbReference>
<feature type="domain" description="PTS EIIA type-4" evidence="2">
    <location>
        <begin position="1"/>
        <end position="102"/>
    </location>
</feature>
<dbReference type="AlphaFoldDB" id="X0YJX2"/>
<dbReference type="InterPro" id="IPR036662">
    <property type="entry name" value="PTS_EIIA_man-typ_sf"/>
</dbReference>
<dbReference type="Gene3D" id="3.40.50.510">
    <property type="entry name" value="Phosphotransferase system, mannose-type IIA component"/>
    <property type="match status" value="1"/>
</dbReference>
<reference evidence="3" key="1">
    <citation type="journal article" date="2014" name="Front. Microbiol.">
        <title>High frequency of phylogenetically diverse reductive dehalogenase-homologous genes in deep subseafloor sedimentary metagenomes.</title>
        <authorList>
            <person name="Kawai M."/>
            <person name="Futagami T."/>
            <person name="Toyoda A."/>
            <person name="Takaki Y."/>
            <person name="Nishi S."/>
            <person name="Hori S."/>
            <person name="Arai W."/>
            <person name="Tsubouchi T."/>
            <person name="Morono Y."/>
            <person name="Uchiyama I."/>
            <person name="Ito T."/>
            <person name="Fujiyama A."/>
            <person name="Inagaki F."/>
            <person name="Takami H."/>
        </authorList>
    </citation>
    <scope>NUCLEOTIDE SEQUENCE</scope>
    <source>
        <strain evidence="3">Expedition CK06-06</strain>
    </source>
</reference>
<dbReference type="InterPro" id="IPR051471">
    <property type="entry name" value="Bacterial_PTS_sugar_comp"/>
</dbReference>
<gene>
    <name evidence="3" type="ORF">S01H1_74456</name>
</gene>
<sequence>LIVPDSPRFHAVGIEPKQSVDEMRSAIAEALAAADTGDGVLILTDMFGGTPSNISLSFLEEHRIEVVTGINLPMLIKLATLTEDKPVEELATFVKEYGQRNISVASELLPKGQR</sequence>
<evidence type="ECO:0000313" key="3">
    <source>
        <dbReference type="EMBL" id="GAG37051.1"/>
    </source>
</evidence>
<dbReference type="PROSITE" id="PS51096">
    <property type="entry name" value="PTS_EIIA_TYPE_4"/>
    <property type="match status" value="1"/>
</dbReference>
<name>X0YJX2_9ZZZZ</name>
<evidence type="ECO:0000259" key="2">
    <source>
        <dbReference type="PROSITE" id="PS51096"/>
    </source>
</evidence>
<comment type="caution">
    <text evidence="3">The sequence shown here is derived from an EMBL/GenBank/DDBJ whole genome shotgun (WGS) entry which is preliminary data.</text>
</comment>
<dbReference type="PANTHER" id="PTHR33799:SF1">
    <property type="entry name" value="PTS SYSTEM MANNOSE-SPECIFIC EIIAB COMPONENT-RELATED"/>
    <property type="match status" value="1"/>
</dbReference>
<dbReference type="GO" id="GO:0016740">
    <property type="term" value="F:transferase activity"/>
    <property type="evidence" value="ECO:0007669"/>
    <property type="project" value="UniProtKB-KW"/>
</dbReference>
<proteinExistence type="predicted"/>
<evidence type="ECO:0000256" key="1">
    <source>
        <dbReference type="ARBA" id="ARBA00022679"/>
    </source>
</evidence>
<dbReference type="PANTHER" id="PTHR33799">
    <property type="entry name" value="PTS PERMEASE-RELATED-RELATED"/>
    <property type="match status" value="1"/>
</dbReference>
<feature type="non-terminal residue" evidence="3">
    <location>
        <position position="1"/>
    </location>
</feature>
<dbReference type="SUPFAM" id="SSF53062">
    <property type="entry name" value="PTS system fructose IIA component-like"/>
    <property type="match status" value="1"/>
</dbReference>
<dbReference type="EMBL" id="BARS01049817">
    <property type="protein sequence ID" value="GAG37051.1"/>
    <property type="molecule type" value="Genomic_DNA"/>
</dbReference>
<dbReference type="InterPro" id="IPR004701">
    <property type="entry name" value="PTS_EIIA_man-typ"/>
</dbReference>
<accession>X0YJX2</accession>
<dbReference type="GO" id="GO:0009401">
    <property type="term" value="P:phosphoenolpyruvate-dependent sugar phosphotransferase system"/>
    <property type="evidence" value="ECO:0007669"/>
    <property type="project" value="InterPro"/>
</dbReference>
<keyword evidence="1" id="KW-0808">Transferase</keyword>
<protein>
    <recommendedName>
        <fullName evidence="2">PTS EIIA type-4 domain-containing protein</fullName>
    </recommendedName>
</protein>
<organism evidence="3">
    <name type="scientific">marine sediment metagenome</name>
    <dbReference type="NCBI Taxonomy" id="412755"/>
    <lineage>
        <taxon>unclassified sequences</taxon>
        <taxon>metagenomes</taxon>
        <taxon>ecological metagenomes</taxon>
    </lineage>
</organism>
<dbReference type="GO" id="GO:0016020">
    <property type="term" value="C:membrane"/>
    <property type="evidence" value="ECO:0007669"/>
    <property type="project" value="InterPro"/>
</dbReference>